<comment type="caution">
    <text evidence="3">The sequence shown here is derived from an EMBL/GenBank/DDBJ whole genome shotgun (WGS) entry which is preliminary data.</text>
</comment>
<organism evidence="3 4">
    <name type="scientific">Phoxinus phoxinus</name>
    <name type="common">Eurasian minnow</name>
    <dbReference type="NCBI Taxonomy" id="58324"/>
    <lineage>
        <taxon>Eukaryota</taxon>
        <taxon>Metazoa</taxon>
        <taxon>Chordata</taxon>
        <taxon>Craniata</taxon>
        <taxon>Vertebrata</taxon>
        <taxon>Euteleostomi</taxon>
        <taxon>Actinopterygii</taxon>
        <taxon>Neopterygii</taxon>
        <taxon>Teleostei</taxon>
        <taxon>Ostariophysi</taxon>
        <taxon>Cypriniformes</taxon>
        <taxon>Leuciscidae</taxon>
        <taxon>Phoxininae</taxon>
        <taxon>Phoxinus</taxon>
    </lineage>
</organism>
<evidence type="ECO:0000256" key="1">
    <source>
        <dbReference type="SAM" id="Phobius"/>
    </source>
</evidence>
<keyword evidence="1" id="KW-0472">Membrane</keyword>
<dbReference type="InterPro" id="IPR013783">
    <property type="entry name" value="Ig-like_fold"/>
</dbReference>
<dbReference type="InterPro" id="IPR003597">
    <property type="entry name" value="Ig_C1-set"/>
</dbReference>
<dbReference type="InterPro" id="IPR007110">
    <property type="entry name" value="Ig-like_dom"/>
</dbReference>
<feature type="transmembrane region" description="Helical" evidence="1">
    <location>
        <begin position="163"/>
        <end position="189"/>
    </location>
</feature>
<dbReference type="EMBL" id="JAYKXH010000007">
    <property type="protein sequence ID" value="KAK7163198.1"/>
    <property type="molecule type" value="Genomic_DNA"/>
</dbReference>
<dbReference type="Gene3D" id="2.60.40.10">
    <property type="entry name" value="Immunoglobulins"/>
    <property type="match status" value="1"/>
</dbReference>
<dbReference type="Pfam" id="PF07654">
    <property type="entry name" value="C1-set"/>
    <property type="match status" value="1"/>
</dbReference>
<name>A0AAN9HAN5_9TELE</name>
<dbReference type="SUPFAM" id="SSF48726">
    <property type="entry name" value="Immunoglobulin"/>
    <property type="match status" value="1"/>
</dbReference>
<evidence type="ECO:0000313" key="3">
    <source>
        <dbReference type="EMBL" id="KAK7163198.1"/>
    </source>
</evidence>
<protein>
    <recommendedName>
        <fullName evidence="2">Ig-like domain-containing protein</fullName>
    </recommendedName>
</protein>
<dbReference type="InterPro" id="IPR036179">
    <property type="entry name" value="Ig-like_dom_sf"/>
</dbReference>
<evidence type="ECO:0000259" key="2">
    <source>
        <dbReference type="PROSITE" id="PS50835"/>
    </source>
</evidence>
<dbReference type="PROSITE" id="PS50835">
    <property type="entry name" value="IG_LIKE"/>
    <property type="match status" value="1"/>
</dbReference>
<feature type="domain" description="Ig-like" evidence="2">
    <location>
        <begin position="28"/>
        <end position="123"/>
    </location>
</feature>
<keyword evidence="1" id="KW-1133">Transmembrane helix</keyword>
<keyword evidence="4" id="KW-1185">Reference proteome</keyword>
<sequence>MTVGDKKVFGSGTRLYVTDQGKDTVKPPTLTAYLPAKKQSGKQTRLCQATDMFPDLVKFTWKKKSSTGDWTDVSEENFVEQRNEDPVIVTSVLIFDQNPAGDDLYQCTLTHEGTKTPQSKTLENVNNDPAVKPDVAIEDTTCTPNNEILNEQISGSSDQIPSLYLFVYAYAIMLMKNGVYFCAVLIFLLKRKFGKKEDSS</sequence>
<reference evidence="3 4" key="1">
    <citation type="submission" date="2024-02" db="EMBL/GenBank/DDBJ databases">
        <title>Chromosome-level genome assembly of the Eurasian Minnow (Phoxinus phoxinus).</title>
        <authorList>
            <person name="Oriowo T.O."/>
            <person name="Martin S."/>
            <person name="Stange M."/>
            <person name="Chrysostomakis Y."/>
            <person name="Brown T."/>
            <person name="Winkler S."/>
            <person name="Kukowka S."/>
            <person name="Myers E.W."/>
            <person name="Bohne A."/>
        </authorList>
    </citation>
    <scope>NUCLEOTIDE SEQUENCE [LARGE SCALE GENOMIC DNA]</scope>
    <source>
        <strain evidence="3">ZFMK-TIS-60720</strain>
        <tissue evidence="3">Whole Organism</tissue>
    </source>
</reference>
<proteinExistence type="predicted"/>
<accession>A0AAN9HAN5</accession>
<dbReference type="Proteomes" id="UP001364617">
    <property type="component" value="Unassembled WGS sequence"/>
</dbReference>
<evidence type="ECO:0000313" key="4">
    <source>
        <dbReference type="Proteomes" id="UP001364617"/>
    </source>
</evidence>
<dbReference type="AlphaFoldDB" id="A0AAN9HAN5"/>
<keyword evidence="1" id="KW-0812">Transmembrane</keyword>
<gene>
    <name evidence="3" type="ORF">R3I93_007287</name>
</gene>